<dbReference type="InterPro" id="IPR006311">
    <property type="entry name" value="TAT_signal"/>
</dbReference>
<evidence type="ECO:0000256" key="2">
    <source>
        <dbReference type="SAM" id="SignalP"/>
    </source>
</evidence>
<keyword evidence="4" id="KW-0808">Transferase</keyword>
<dbReference type="PANTHER" id="PTHR43586:SF15">
    <property type="entry name" value="BLR3095 PROTEIN"/>
    <property type="match status" value="1"/>
</dbReference>
<dbReference type="InterPro" id="IPR000192">
    <property type="entry name" value="Aminotrans_V_dom"/>
</dbReference>
<dbReference type="SUPFAM" id="SSF53383">
    <property type="entry name" value="PLP-dependent transferases"/>
    <property type="match status" value="1"/>
</dbReference>
<reference evidence="4 5" key="1">
    <citation type="submission" date="2019-12" db="EMBL/GenBank/DDBJ databases">
        <title>Paraburkholderia acidiphila 7Q-K02 sp. nov and Paraburkholderia acidisoli DHF22 sp. nov., two strains isolated from forest soil.</title>
        <authorList>
            <person name="Gao Z."/>
            <person name="Qiu L."/>
        </authorList>
    </citation>
    <scope>NUCLEOTIDE SEQUENCE [LARGE SCALE GENOMIC DNA]</scope>
    <source>
        <strain evidence="4 5">DHF22</strain>
    </source>
</reference>
<feature type="chain" id="PRO_5030545129" evidence="2">
    <location>
        <begin position="29"/>
        <end position="417"/>
    </location>
</feature>
<evidence type="ECO:0000259" key="3">
    <source>
        <dbReference type="Pfam" id="PF00266"/>
    </source>
</evidence>
<keyword evidence="1" id="KW-0663">Pyridoxal phosphate</keyword>
<feature type="domain" description="Aminotransferase class V" evidence="3">
    <location>
        <begin position="85"/>
        <end position="383"/>
    </location>
</feature>
<protein>
    <submittedName>
        <fullName evidence="4">Aminotransferase class V-fold PLP-dependent enzyme</fullName>
    </submittedName>
</protein>
<dbReference type="Gene3D" id="3.40.640.10">
    <property type="entry name" value="Type I PLP-dependent aspartate aminotransferase-like (Major domain)"/>
    <property type="match status" value="1"/>
</dbReference>
<keyword evidence="2" id="KW-0732">Signal</keyword>
<evidence type="ECO:0000256" key="1">
    <source>
        <dbReference type="ARBA" id="ARBA00022898"/>
    </source>
</evidence>
<feature type="signal peptide" evidence="2">
    <location>
        <begin position="1"/>
        <end position="28"/>
    </location>
</feature>
<evidence type="ECO:0000313" key="5">
    <source>
        <dbReference type="Proteomes" id="UP000433577"/>
    </source>
</evidence>
<dbReference type="AlphaFoldDB" id="A0A7Z2GNZ1"/>
<keyword evidence="4" id="KW-0032">Aminotransferase</keyword>
<name>A0A7Z2GNZ1_9BURK</name>
<dbReference type="KEGG" id="pacs:FAZ98_25165"/>
<accession>A0A7Z2GNZ1</accession>
<dbReference type="PROSITE" id="PS51318">
    <property type="entry name" value="TAT"/>
    <property type="match status" value="1"/>
</dbReference>
<dbReference type="InterPro" id="IPR015424">
    <property type="entry name" value="PyrdxlP-dep_Trfase"/>
</dbReference>
<dbReference type="Gene3D" id="3.90.1150.10">
    <property type="entry name" value="Aspartate Aminotransferase, domain 1"/>
    <property type="match status" value="1"/>
</dbReference>
<dbReference type="InterPro" id="IPR015421">
    <property type="entry name" value="PyrdxlP-dep_Trfase_major"/>
</dbReference>
<sequence length="417" mass="44678">MSTTRRHFLKCGSLSIAAAFGAPAGAFASSEAAPDSVSLSRALPARAVFPGVAGKIYLNSAAQHPWGLPAQKAAQHYTSEKLQGEDVFADAAARFARLVNADADCVTYAPSTSMGEYLVTRALGLPEAGGRVVTDALHFVGSFYLYEQYRQQGLDVVTIPMDASYRITMEAMDKAIVPGTKLVAMSHVSLYNGFTHDLKAVCDLAHSRGALVYVDLIQSAGAMPVDLRAAGVDFAACGTYKWLMGDFGFAFLYVRKDLLPRLKRPWYGYFQTNNFAAPELHAYPLDAPGAQPYVSSQKQTVGGYFSGALPALGPMCICASSLEWLESVGVGAIEAHRQPMLAALQKGLRSRGFQVVTPPESRSPIVTFAYRNAAQLEPRLKAAGIEITLRANHARISPSVFNDIADIDAFLAAVGSP</sequence>
<dbReference type="RefSeq" id="WP_158955146.1">
    <property type="nucleotide sequence ID" value="NZ_CP046915.1"/>
</dbReference>
<evidence type="ECO:0000313" key="4">
    <source>
        <dbReference type="EMBL" id="QGZ65080.1"/>
    </source>
</evidence>
<proteinExistence type="predicted"/>
<keyword evidence="5" id="KW-1185">Reference proteome</keyword>
<gene>
    <name evidence="4" type="ORF">FAZ98_25165</name>
</gene>
<dbReference type="OrthoDB" id="9764293at2"/>
<dbReference type="InterPro" id="IPR015422">
    <property type="entry name" value="PyrdxlP-dep_Trfase_small"/>
</dbReference>
<dbReference type="Pfam" id="PF00266">
    <property type="entry name" value="Aminotran_5"/>
    <property type="match status" value="1"/>
</dbReference>
<dbReference type="PANTHER" id="PTHR43586">
    <property type="entry name" value="CYSTEINE DESULFURASE"/>
    <property type="match status" value="1"/>
</dbReference>
<dbReference type="Proteomes" id="UP000433577">
    <property type="component" value="Chromosome 3"/>
</dbReference>
<dbReference type="GO" id="GO:0008483">
    <property type="term" value="F:transaminase activity"/>
    <property type="evidence" value="ECO:0007669"/>
    <property type="project" value="UniProtKB-KW"/>
</dbReference>
<dbReference type="EMBL" id="CP046915">
    <property type="protein sequence ID" value="QGZ65080.1"/>
    <property type="molecule type" value="Genomic_DNA"/>
</dbReference>
<organism evidence="4 5">
    <name type="scientific">Paraburkholderia acidisoli</name>
    <dbReference type="NCBI Taxonomy" id="2571748"/>
    <lineage>
        <taxon>Bacteria</taxon>
        <taxon>Pseudomonadati</taxon>
        <taxon>Pseudomonadota</taxon>
        <taxon>Betaproteobacteria</taxon>
        <taxon>Burkholderiales</taxon>
        <taxon>Burkholderiaceae</taxon>
        <taxon>Paraburkholderia</taxon>
    </lineage>
</organism>